<evidence type="ECO:0000256" key="4">
    <source>
        <dbReference type="ARBA" id="ARBA00022741"/>
    </source>
</evidence>
<name>A0ABV8C575_9PSEU</name>
<keyword evidence="11" id="KW-1185">Reference proteome</keyword>
<dbReference type="Pfam" id="PF00005">
    <property type="entry name" value="ABC_tran"/>
    <property type="match status" value="1"/>
</dbReference>
<dbReference type="InterPro" id="IPR003593">
    <property type="entry name" value="AAA+_ATPase"/>
</dbReference>
<protein>
    <submittedName>
        <fullName evidence="10">ABC transporter ATP-binding protein</fullName>
    </submittedName>
</protein>
<keyword evidence="2" id="KW-1003">Cell membrane</keyword>
<evidence type="ECO:0000256" key="1">
    <source>
        <dbReference type="ARBA" id="ARBA00022448"/>
    </source>
</evidence>
<dbReference type="SUPFAM" id="SSF52540">
    <property type="entry name" value="P-loop containing nucleoside triphosphate hydrolases"/>
    <property type="match status" value="1"/>
</dbReference>
<dbReference type="SMART" id="SM00382">
    <property type="entry name" value="AAA"/>
    <property type="match status" value="1"/>
</dbReference>
<dbReference type="EMBL" id="JBHRZI010000032">
    <property type="protein sequence ID" value="MFC3897165.1"/>
    <property type="molecule type" value="Genomic_DNA"/>
</dbReference>
<keyword evidence="3" id="KW-0410">Iron transport</keyword>
<evidence type="ECO:0000256" key="8">
    <source>
        <dbReference type="ARBA" id="ARBA00023136"/>
    </source>
</evidence>
<dbReference type="Gene3D" id="3.40.50.300">
    <property type="entry name" value="P-loop containing nucleotide triphosphate hydrolases"/>
    <property type="match status" value="1"/>
</dbReference>
<dbReference type="CDD" id="cd03259">
    <property type="entry name" value="ABC_Carb_Solutes_like"/>
    <property type="match status" value="1"/>
</dbReference>
<evidence type="ECO:0000313" key="10">
    <source>
        <dbReference type="EMBL" id="MFC3897165.1"/>
    </source>
</evidence>
<sequence>MKVGVESLELVYGEHRAVKNLDLTIPDGKSVVLLGESGCGKTSTMRCIAGLEAPCGGRITIGDRTVYDGARGVSVPPFRRNVGMVFQSYAVWPHMTVTDNVAFPLRMKGISRTESRRRALAVLEVVGLAHLGSRGASLLSGGQMQRVALARSMAMEPAVLLLDEPLSNLDARLRDELRVELRRIQLENGLTSLYVTHDQQEALALADSIAIMQNGRITQFGTPEDIYARPASASIARFLGVTNVFEVSAVDGHRVRLTGQELAVDELGDGDGPWHACIRPEHVRVDLTSGAESPAVNRLSGTVEVAVFQGASIRCTVRTGSGMVLEAICPPPPDGTLTAGTEVSVAIEARDIHLLPEHTTEYGEVVAA</sequence>
<dbReference type="Pfam" id="PF08402">
    <property type="entry name" value="TOBE_2"/>
    <property type="match status" value="1"/>
</dbReference>
<dbReference type="Proteomes" id="UP001595690">
    <property type="component" value="Unassembled WGS sequence"/>
</dbReference>
<feature type="domain" description="ABC transporter" evidence="9">
    <location>
        <begin position="3"/>
        <end position="239"/>
    </location>
</feature>
<dbReference type="PANTHER" id="PTHR42781:SF4">
    <property type="entry name" value="SPERMIDINE_PUTRESCINE IMPORT ATP-BINDING PROTEIN POTA"/>
    <property type="match status" value="1"/>
</dbReference>
<keyword evidence="5 10" id="KW-0067">ATP-binding</keyword>
<evidence type="ECO:0000256" key="5">
    <source>
        <dbReference type="ARBA" id="ARBA00022840"/>
    </source>
</evidence>
<evidence type="ECO:0000259" key="9">
    <source>
        <dbReference type="PROSITE" id="PS50893"/>
    </source>
</evidence>
<dbReference type="SUPFAM" id="SSF50331">
    <property type="entry name" value="MOP-like"/>
    <property type="match status" value="1"/>
</dbReference>
<keyword evidence="8" id="KW-0472">Membrane</keyword>
<dbReference type="PROSITE" id="PS50893">
    <property type="entry name" value="ABC_TRANSPORTER_2"/>
    <property type="match status" value="1"/>
</dbReference>
<dbReference type="InterPro" id="IPR015853">
    <property type="entry name" value="ABC_transpr_FbpC"/>
</dbReference>
<proteinExistence type="predicted"/>
<keyword evidence="7" id="KW-0406">Ion transport</keyword>
<evidence type="ECO:0000313" key="11">
    <source>
        <dbReference type="Proteomes" id="UP001595690"/>
    </source>
</evidence>
<evidence type="ECO:0000256" key="7">
    <source>
        <dbReference type="ARBA" id="ARBA00023065"/>
    </source>
</evidence>
<dbReference type="InterPro" id="IPR017871">
    <property type="entry name" value="ABC_transporter-like_CS"/>
</dbReference>
<keyword evidence="6" id="KW-0408">Iron</keyword>
<gene>
    <name evidence="10" type="ORF">ACFOWZ_37295</name>
</gene>
<reference evidence="11" key="1">
    <citation type="journal article" date="2019" name="Int. J. Syst. Evol. Microbiol.">
        <title>The Global Catalogue of Microorganisms (GCM) 10K type strain sequencing project: providing services to taxonomists for standard genome sequencing and annotation.</title>
        <authorList>
            <consortium name="The Broad Institute Genomics Platform"/>
            <consortium name="The Broad Institute Genome Sequencing Center for Infectious Disease"/>
            <person name="Wu L."/>
            <person name="Ma J."/>
        </authorList>
    </citation>
    <scope>NUCLEOTIDE SEQUENCE [LARGE SCALE GENOMIC DNA]</scope>
    <source>
        <strain evidence="11">CGMCC 4.7405</strain>
    </source>
</reference>
<dbReference type="InterPro" id="IPR003439">
    <property type="entry name" value="ABC_transporter-like_ATP-bd"/>
</dbReference>
<evidence type="ECO:0000256" key="3">
    <source>
        <dbReference type="ARBA" id="ARBA00022496"/>
    </source>
</evidence>
<evidence type="ECO:0000256" key="6">
    <source>
        <dbReference type="ARBA" id="ARBA00023004"/>
    </source>
</evidence>
<dbReference type="InterPro" id="IPR027417">
    <property type="entry name" value="P-loop_NTPase"/>
</dbReference>
<comment type="caution">
    <text evidence="10">The sequence shown here is derived from an EMBL/GenBank/DDBJ whole genome shotgun (WGS) entry which is preliminary data.</text>
</comment>
<dbReference type="InterPro" id="IPR013611">
    <property type="entry name" value="Transp-assoc_OB_typ2"/>
</dbReference>
<dbReference type="PANTHER" id="PTHR42781">
    <property type="entry name" value="SPERMIDINE/PUTRESCINE IMPORT ATP-BINDING PROTEIN POTA"/>
    <property type="match status" value="1"/>
</dbReference>
<keyword evidence="4" id="KW-0547">Nucleotide-binding</keyword>
<dbReference type="InterPro" id="IPR008995">
    <property type="entry name" value="Mo/tungstate-bd_C_term_dom"/>
</dbReference>
<dbReference type="InterPro" id="IPR050093">
    <property type="entry name" value="ABC_SmlMolc_Importer"/>
</dbReference>
<dbReference type="RefSeq" id="WP_382378653.1">
    <property type="nucleotide sequence ID" value="NZ_JBHRZI010000032.1"/>
</dbReference>
<dbReference type="GO" id="GO:0005524">
    <property type="term" value="F:ATP binding"/>
    <property type="evidence" value="ECO:0007669"/>
    <property type="project" value="UniProtKB-KW"/>
</dbReference>
<organism evidence="10 11">
    <name type="scientific">Lentzea rhizosphaerae</name>
    <dbReference type="NCBI Taxonomy" id="2041025"/>
    <lineage>
        <taxon>Bacteria</taxon>
        <taxon>Bacillati</taxon>
        <taxon>Actinomycetota</taxon>
        <taxon>Actinomycetes</taxon>
        <taxon>Pseudonocardiales</taxon>
        <taxon>Pseudonocardiaceae</taxon>
        <taxon>Lentzea</taxon>
    </lineage>
</organism>
<accession>A0ABV8C575</accession>
<evidence type="ECO:0000256" key="2">
    <source>
        <dbReference type="ARBA" id="ARBA00022475"/>
    </source>
</evidence>
<keyword evidence="1" id="KW-0813">Transport</keyword>
<dbReference type="PROSITE" id="PS00211">
    <property type="entry name" value="ABC_TRANSPORTER_1"/>
    <property type="match status" value="1"/>
</dbReference>